<accession>A0A3T0E7U3</accession>
<dbReference type="Pfam" id="PF00676">
    <property type="entry name" value="E1_dh"/>
    <property type="match status" value="1"/>
</dbReference>
<name>A0A3T0E7U3_9PROT</name>
<comment type="similarity">
    <text evidence="4">Belongs to the BCKDHA family.</text>
</comment>
<keyword evidence="2 4" id="KW-0560">Oxidoreductase</keyword>
<dbReference type="Pfam" id="PF12573">
    <property type="entry name" value="OxoDH_E1alpha_N"/>
    <property type="match status" value="1"/>
</dbReference>
<dbReference type="InterPro" id="IPR022593">
    <property type="entry name" value="Oxoisoval_DH_suAlpha_N_dom"/>
</dbReference>
<dbReference type="GO" id="GO:0009083">
    <property type="term" value="P:branched-chain amino acid catabolic process"/>
    <property type="evidence" value="ECO:0007669"/>
    <property type="project" value="TreeGrafter"/>
</dbReference>
<sequence length="409" mass="45283">MSNGQSRFHVPAPPFRPGDAPDFSHLDLQKAGEAKRPDPLTASVKMTDLAFGLIGVLDHNHQAVGEWDPRLSPEVLREGLSHMVLTRIYDARMLKLQRQGKMSFYMKSLGEEAVAVAGAMALNKSDMVFPSYRQQGILFARGRNIVDMMCHCISNSRDNLKGRQLPVHYTWAEGNFFSISGNLGTQFPQAVGYAMGCAYKGEDTIAASWIGDGTTAAPDFHAAMTLASTYRAPVILNVVNNQWAISTYEGIAKGDAATFASKGLGYGLASLRVDGNDFLAIYAATKWAADRARKGGGATFIELFTYRADAHSTSDDPARYRPKNEFEKWPLGDPIERLKNHLIGLGEWDEDRHAKLEEQMTALVVKSYKEAESHGTLHDGPLSPTHTIFEDVYATEDWRLRRQRQDLGV</sequence>
<dbReference type="GO" id="GO:0003863">
    <property type="term" value="F:branched-chain 2-oxo acid dehydrogenase activity"/>
    <property type="evidence" value="ECO:0007669"/>
    <property type="project" value="UniProtKB-EC"/>
</dbReference>
<keyword evidence="6" id="KW-1185">Reference proteome</keyword>
<keyword evidence="3 4" id="KW-0786">Thiamine pyrophosphate</keyword>
<dbReference type="AlphaFoldDB" id="A0A3T0E7U3"/>
<dbReference type="SUPFAM" id="SSF52518">
    <property type="entry name" value="Thiamin diphosphate-binding fold (THDP-binding)"/>
    <property type="match status" value="1"/>
</dbReference>
<dbReference type="OrthoDB" id="9766715at2"/>
<dbReference type="KEGG" id="gak:X907_0931"/>
<dbReference type="EMBL" id="CP018911">
    <property type="protein sequence ID" value="AZU03471.1"/>
    <property type="molecule type" value="Genomic_DNA"/>
</dbReference>
<dbReference type="InterPro" id="IPR050771">
    <property type="entry name" value="Alpha-ketoacid_DH_E1_comp"/>
</dbReference>
<dbReference type="Gene3D" id="3.40.50.970">
    <property type="match status" value="1"/>
</dbReference>
<organism evidence="5 6">
    <name type="scientific">Glycocaulis alkaliphilus</name>
    <dbReference type="NCBI Taxonomy" id="1434191"/>
    <lineage>
        <taxon>Bacteria</taxon>
        <taxon>Pseudomonadati</taxon>
        <taxon>Pseudomonadota</taxon>
        <taxon>Alphaproteobacteria</taxon>
        <taxon>Maricaulales</taxon>
        <taxon>Maricaulaceae</taxon>
        <taxon>Glycocaulis</taxon>
    </lineage>
</organism>
<evidence type="ECO:0000313" key="6">
    <source>
        <dbReference type="Proteomes" id="UP000286954"/>
    </source>
</evidence>
<dbReference type="InterPro" id="IPR001017">
    <property type="entry name" value="DH_E1"/>
</dbReference>
<comment type="function">
    <text evidence="4">The branched-chain alpha-keto dehydrogenase complex catalyzes the overall conversion of alpha-keto acids to acyl-CoA and CO(2). It contains multiple copies of three enzymatic components: branched-chain alpha-keto acid decarboxylase (E1), lipoamide acyltransferase (E2) and lipoamide dehydrogenase (E3).</text>
</comment>
<protein>
    <recommendedName>
        <fullName evidence="4">2-oxoisovalerate dehydrogenase subunit alpha</fullName>
        <ecNumber evidence="4">1.2.4.4</ecNumber>
    </recommendedName>
    <alternativeName>
        <fullName evidence="4">Branched-chain alpha-keto acid dehydrogenase E1 component alpha chain</fullName>
    </alternativeName>
</protein>
<dbReference type="PANTHER" id="PTHR43380:SF1">
    <property type="entry name" value="2-OXOISOVALERATE DEHYDROGENASE SUBUNIT ALPHA, MITOCHONDRIAL"/>
    <property type="match status" value="1"/>
</dbReference>
<proteinExistence type="inferred from homology"/>
<dbReference type="InterPro" id="IPR029061">
    <property type="entry name" value="THDP-binding"/>
</dbReference>
<evidence type="ECO:0000256" key="4">
    <source>
        <dbReference type="RuleBase" id="RU365014"/>
    </source>
</evidence>
<comment type="catalytic activity">
    <reaction evidence="4">
        <text>N(6)-[(R)-lipoyl]-L-lysyl-[protein] + 3-methyl-2-oxobutanoate + H(+) = N(6)-[(R)-S(8)-2-methylpropanoyldihydrolipoyl]-L-lysyl-[protein] + CO2</text>
        <dbReference type="Rhea" id="RHEA:13457"/>
        <dbReference type="Rhea" id="RHEA-COMP:10474"/>
        <dbReference type="Rhea" id="RHEA-COMP:10497"/>
        <dbReference type="ChEBI" id="CHEBI:11851"/>
        <dbReference type="ChEBI" id="CHEBI:15378"/>
        <dbReference type="ChEBI" id="CHEBI:16526"/>
        <dbReference type="ChEBI" id="CHEBI:83099"/>
        <dbReference type="ChEBI" id="CHEBI:83142"/>
        <dbReference type="EC" id="1.2.4.4"/>
    </reaction>
</comment>
<evidence type="ECO:0000256" key="2">
    <source>
        <dbReference type="ARBA" id="ARBA00023002"/>
    </source>
</evidence>
<dbReference type="Proteomes" id="UP000286954">
    <property type="component" value="Chromosome"/>
</dbReference>
<reference evidence="5 6" key="1">
    <citation type="submission" date="2016-12" db="EMBL/GenBank/DDBJ databases">
        <title>The genome of dimorphic prosthecate Glycocaulis alkaliphilus 6b-8t, isolated from crude oil dictates its adaptability in petroleum environments.</title>
        <authorList>
            <person name="Wu X.-L."/>
            <person name="Geng S."/>
        </authorList>
    </citation>
    <scope>NUCLEOTIDE SEQUENCE [LARGE SCALE GENOMIC DNA]</scope>
    <source>
        <strain evidence="5 6">6B-8</strain>
    </source>
</reference>
<dbReference type="PANTHER" id="PTHR43380">
    <property type="entry name" value="2-OXOISOVALERATE DEHYDROGENASE SUBUNIT ALPHA, MITOCHONDRIAL"/>
    <property type="match status" value="1"/>
</dbReference>
<comment type="cofactor">
    <cofactor evidence="1 4">
        <name>thiamine diphosphate</name>
        <dbReference type="ChEBI" id="CHEBI:58937"/>
    </cofactor>
</comment>
<dbReference type="RefSeq" id="WP_127565853.1">
    <property type="nucleotide sequence ID" value="NZ_BMFB01000002.1"/>
</dbReference>
<evidence type="ECO:0000313" key="5">
    <source>
        <dbReference type="EMBL" id="AZU03471.1"/>
    </source>
</evidence>
<evidence type="ECO:0000256" key="1">
    <source>
        <dbReference type="ARBA" id="ARBA00001964"/>
    </source>
</evidence>
<dbReference type="EC" id="1.2.4.4" evidence="4"/>
<gene>
    <name evidence="5" type="ORF">X907_0931</name>
</gene>
<evidence type="ECO:0000256" key="3">
    <source>
        <dbReference type="ARBA" id="ARBA00023052"/>
    </source>
</evidence>
<dbReference type="CDD" id="cd02000">
    <property type="entry name" value="TPP_E1_PDC_ADC_BCADC"/>
    <property type="match status" value="1"/>
</dbReference>